<evidence type="ECO:0000256" key="1">
    <source>
        <dbReference type="ARBA" id="ARBA00012528"/>
    </source>
</evidence>
<reference evidence="5" key="1">
    <citation type="submission" date="2017-04" db="EMBL/GenBank/DDBJ databases">
        <authorList>
            <person name="Varghese N."/>
            <person name="Submissions S."/>
        </authorList>
    </citation>
    <scope>NUCLEOTIDE SEQUENCE [LARGE SCALE GENOMIC DNA]</scope>
    <source>
        <strain evidence="5">K3S</strain>
    </source>
</reference>
<evidence type="ECO:0000313" key="5">
    <source>
        <dbReference type="Proteomes" id="UP000192906"/>
    </source>
</evidence>
<proteinExistence type="predicted"/>
<dbReference type="InterPro" id="IPR050469">
    <property type="entry name" value="Diguanylate_Cyclase"/>
</dbReference>
<dbReference type="PROSITE" id="PS50887">
    <property type="entry name" value="GGDEF"/>
    <property type="match status" value="1"/>
</dbReference>
<dbReference type="PANTHER" id="PTHR45138">
    <property type="entry name" value="REGULATORY COMPONENTS OF SENSORY TRANSDUCTION SYSTEM"/>
    <property type="match status" value="1"/>
</dbReference>
<dbReference type="CDD" id="cd06225">
    <property type="entry name" value="HAMP"/>
    <property type="match status" value="1"/>
</dbReference>
<dbReference type="CDD" id="cd01949">
    <property type="entry name" value="GGDEF"/>
    <property type="match status" value="1"/>
</dbReference>
<dbReference type="FunFam" id="3.30.70.270:FF:000001">
    <property type="entry name" value="Diguanylate cyclase domain protein"/>
    <property type="match status" value="1"/>
</dbReference>
<dbReference type="InterPro" id="IPR000160">
    <property type="entry name" value="GGDEF_dom"/>
</dbReference>
<dbReference type="Gene3D" id="3.30.70.270">
    <property type="match status" value="1"/>
</dbReference>
<gene>
    <name evidence="4" type="ORF">SAMN06295933_0159</name>
</gene>
<evidence type="ECO:0000259" key="3">
    <source>
        <dbReference type="PROSITE" id="PS50887"/>
    </source>
</evidence>
<dbReference type="EC" id="2.7.7.65" evidence="1"/>
<name>A0A1X7C240_9BACT</name>
<dbReference type="RefSeq" id="WP_085096916.1">
    <property type="nucleotide sequence ID" value="NZ_FWZU01000001.1"/>
</dbReference>
<dbReference type="OrthoDB" id="9759607at2"/>
<dbReference type="SUPFAM" id="SSF55073">
    <property type="entry name" value="Nucleotide cyclase"/>
    <property type="match status" value="1"/>
</dbReference>
<accession>A0A1X7C240</accession>
<dbReference type="Proteomes" id="UP000192906">
    <property type="component" value="Unassembled WGS sequence"/>
</dbReference>
<evidence type="ECO:0000256" key="2">
    <source>
        <dbReference type="ARBA" id="ARBA00034247"/>
    </source>
</evidence>
<feature type="domain" description="GGDEF" evidence="3">
    <location>
        <begin position="190"/>
        <end position="330"/>
    </location>
</feature>
<sequence length="331" mass="37106">MHHQFPFEHGLYTENKETAPLESAGNNGNYAIVSEIADIFRHALTYPDKDIILPSSLRENADLTSLLNDLKDISLFALSLANGDTSKELRVKGFMAGALKTLRSHLRHMTWQTKQVTEGDYSQQMDFLGEFSEAFNAMVVQLEETRTKLLESEQKYRLLAVTDPLTGLFNRRSFFDSARKELNRTERRGGSVSFLMIDADHFKNINDAHGHACGDIVLRALGLFISDSIREEDLLARYGGEEFVVILPDTSEKEAVHVAERMRESLSNTKIPIGPCEVNIAISIGVYEYKGQGQTAKLCDKDVDQVVCNADKALYKAKESGRNMVCSFSLL</sequence>
<evidence type="ECO:0000313" key="4">
    <source>
        <dbReference type="EMBL" id="SME88438.1"/>
    </source>
</evidence>
<keyword evidence="5" id="KW-1185">Reference proteome</keyword>
<dbReference type="InterPro" id="IPR029787">
    <property type="entry name" value="Nucleotide_cyclase"/>
</dbReference>
<protein>
    <recommendedName>
        <fullName evidence="1">diguanylate cyclase</fullName>
        <ecNumber evidence="1">2.7.7.65</ecNumber>
    </recommendedName>
</protein>
<dbReference type="PANTHER" id="PTHR45138:SF9">
    <property type="entry name" value="DIGUANYLATE CYCLASE DGCM-RELATED"/>
    <property type="match status" value="1"/>
</dbReference>
<dbReference type="GO" id="GO:0052621">
    <property type="term" value="F:diguanylate cyclase activity"/>
    <property type="evidence" value="ECO:0007669"/>
    <property type="project" value="UniProtKB-EC"/>
</dbReference>
<dbReference type="STRING" id="1519643.SAMN06295933_0159"/>
<comment type="catalytic activity">
    <reaction evidence="2">
        <text>2 GTP = 3',3'-c-di-GMP + 2 diphosphate</text>
        <dbReference type="Rhea" id="RHEA:24898"/>
        <dbReference type="ChEBI" id="CHEBI:33019"/>
        <dbReference type="ChEBI" id="CHEBI:37565"/>
        <dbReference type="ChEBI" id="CHEBI:58805"/>
        <dbReference type="EC" id="2.7.7.65"/>
    </reaction>
</comment>
<dbReference type="NCBIfam" id="TIGR00254">
    <property type="entry name" value="GGDEF"/>
    <property type="match status" value="1"/>
</dbReference>
<dbReference type="Pfam" id="PF00990">
    <property type="entry name" value="GGDEF"/>
    <property type="match status" value="1"/>
</dbReference>
<dbReference type="AlphaFoldDB" id="A0A1X7C240"/>
<dbReference type="EMBL" id="FWZU01000001">
    <property type="protein sequence ID" value="SME88438.1"/>
    <property type="molecule type" value="Genomic_DNA"/>
</dbReference>
<organism evidence="4 5">
    <name type="scientific">Desulfovibrio gilichinskyi</name>
    <dbReference type="NCBI Taxonomy" id="1519643"/>
    <lineage>
        <taxon>Bacteria</taxon>
        <taxon>Pseudomonadati</taxon>
        <taxon>Thermodesulfobacteriota</taxon>
        <taxon>Desulfovibrionia</taxon>
        <taxon>Desulfovibrionales</taxon>
        <taxon>Desulfovibrionaceae</taxon>
        <taxon>Desulfovibrio</taxon>
    </lineage>
</organism>
<dbReference type="SMART" id="SM00267">
    <property type="entry name" value="GGDEF"/>
    <property type="match status" value="1"/>
</dbReference>
<dbReference type="InterPro" id="IPR043128">
    <property type="entry name" value="Rev_trsase/Diguanyl_cyclase"/>
</dbReference>